<evidence type="ECO:0000313" key="15">
    <source>
        <dbReference type="EMBL" id="KYH34031.1"/>
    </source>
</evidence>
<keyword evidence="5" id="KW-0813">Transport</keyword>
<comment type="similarity">
    <text evidence="2">Belongs to the desulfoferrodoxin family.</text>
</comment>
<comment type="cofactor">
    <cofactor evidence="12">
        <name>Fe(2+)</name>
        <dbReference type="ChEBI" id="CHEBI:29033"/>
    </cofactor>
    <text evidence="12">Binds 1 Fe(2+) ion per subunit. The iron ion 2 is coordinated via four histidines and one cysteine residue.</text>
</comment>
<dbReference type="EMBL" id="LTBA01000028">
    <property type="protein sequence ID" value="KYH34031.1"/>
    <property type="molecule type" value="Genomic_DNA"/>
</dbReference>
<comment type="catalytic activity">
    <reaction evidence="11">
        <text>reduced [rubredoxin] + superoxide + 2 H(+) = oxidized [rubredoxin] + H2O2</text>
        <dbReference type="Rhea" id="RHEA:21324"/>
        <dbReference type="Rhea" id="RHEA-COMP:10302"/>
        <dbReference type="Rhea" id="RHEA-COMP:10303"/>
        <dbReference type="ChEBI" id="CHEBI:15378"/>
        <dbReference type="ChEBI" id="CHEBI:16240"/>
        <dbReference type="ChEBI" id="CHEBI:18421"/>
        <dbReference type="ChEBI" id="CHEBI:29033"/>
        <dbReference type="ChEBI" id="CHEBI:29034"/>
        <dbReference type="EC" id="1.15.1.2"/>
    </reaction>
</comment>
<feature type="binding site" evidence="12">
    <location>
        <position position="70"/>
    </location>
    <ligand>
        <name>Fe cation</name>
        <dbReference type="ChEBI" id="CHEBI:24875"/>
        <label>1</label>
    </ligand>
</feature>
<dbReference type="InterPro" id="IPR004793">
    <property type="entry name" value="Desulfoferrodoxin_rbo"/>
</dbReference>
<feature type="binding site" evidence="12">
    <location>
        <position position="13"/>
    </location>
    <ligand>
        <name>Fe cation</name>
        <dbReference type="ChEBI" id="CHEBI:24875"/>
        <label>1</label>
    </ligand>
</feature>
<feature type="domain" description="Desulfoferrodoxin ferrous iron-binding" evidence="13">
    <location>
        <begin position="42"/>
        <end position="128"/>
    </location>
</feature>
<comment type="cofactor">
    <cofactor evidence="1">
        <name>Cu(2+)</name>
        <dbReference type="ChEBI" id="CHEBI:29036"/>
    </cofactor>
</comment>
<evidence type="ECO:0000256" key="2">
    <source>
        <dbReference type="ARBA" id="ARBA00005941"/>
    </source>
</evidence>
<comment type="function">
    <text evidence="9">Catalyzes the one-electron reduction of superoxide anion radical to hydrogen peroxide at a nonheme ferrous iron center. Plays a fundamental role in case of oxidative stress via its superoxide detoxification activity.</text>
</comment>
<keyword evidence="8 12" id="KW-0408">Iron</keyword>
<dbReference type="InterPro" id="IPR038094">
    <property type="entry name" value="Desulfoferrodoxin_N_sf"/>
</dbReference>
<protein>
    <recommendedName>
        <fullName evidence="4">Desulfoferrodoxin</fullName>
        <ecNumber evidence="3">1.15.1.2</ecNumber>
    </recommendedName>
    <alternativeName>
        <fullName evidence="10">Superoxide reductase</fullName>
    </alternativeName>
</protein>
<dbReference type="STRING" id="1121338.CLTEP_20320"/>
<feature type="binding site" evidence="12">
    <location>
        <position position="123"/>
    </location>
    <ligand>
        <name>Fe cation</name>
        <dbReference type="ChEBI" id="CHEBI:24875"/>
        <label>1</label>
    </ligand>
</feature>
<feature type="binding site" evidence="12">
    <location>
        <position position="49"/>
    </location>
    <ligand>
        <name>Fe cation</name>
        <dbReference type="ChEBI" id="CHEBI:24875"/>
        <label>2</label>
        <note>catalytic</note>
    </ligand>
</feature>
<dbReference type="Gene3D" id="2.20.28.100">
    <property type="entry name" value="Desulphoferrodoxin, N-terminal domain"/>
    <property type="match status" value="1"/>
</dbReference>
<dbReference type="InterPro" id="IPR051233">
    <property type="entry name" value="Desulfoferrodoxin_SOR"/>
</dbReference>
<feature type="binding site" evidence="12">
    <location>
        <position position="76"/>
    </location>
    <ligand>
        <name>Fe cation</name>
        <dbReference type="ChEBI" id="CHEBI:24875"/>
        <label>1</label>
    </ligand>
</feature>
<keyword evidence="16" id="KW-1185">Reference proteome</keyword>
<dbReference type="GO" id="GO:0005506">
    <property type="term" value="F:iron ion binding"/>
    <property type="evidence" value="ECO:0007669"/>
    <property type="project" value="InterPro"/>
</dbReference>
<dbReference type="GO" id="GO:0019430">
    <property type="term" value="P:removal of superoxide radicals"/>
    <property type="evidence" value="ECO:0007669"/>
    <property type="project" value="InterPro"/>
</dbReference>
<sequence length="128" mass="14964">MAKKLGIYKCEKCGNIVEVIIEGKAPLFCCGEKMTYLKEQTAENSVEKHVPYIEKIQGGYRVSVGKETLHPMLEKHYIQWIELIVGDSVYRKYLYPGDEPKAEFMLEREENENVYAREYCNIHGHWES</sequence>
<organism evidence="15 16">
    <name type="scientific">Clostridium tepidiprofundi DSM 19306</name>
    <dbReference type="NCBI Taxonomy" id="1121338"/>
    <lineage>
        <taxon>Bacteria</taxon>
        <taxon>Bacillati</taxon>
        <taxon>Bacillota</taxon>
        <taxon>Clostridia</taxon>
        <taxon>Eubacteriales</taxon>
        <taxon>Clostridiaceae</taxon>
        <taxon>Clostridium</taxon>
    </lineage>
</organism>
<dbReference type="NCBIfam" id="TIGR00332">
    <property type="entry name" value="neela_ferrous"/>
    <property type="match status" value="1"/>
</dbReference>
<dbReference type="RefSeq" id="WP_066826344.1">
    <property type="nucleotide sequence ID" value="NZ_LTBA01000028.1"/>
</dbReference>
<dbReference type="Pfam" id="PF06397">
    <property type="entry name" value="Desulfoferrod_N"/>
    <property type="match status" value="1"/>
</dbReference>
<evidence type="ECO:0000256" key="6">
    <source>
        <dbReference type="ARBA" id="ARBA00022723"/>
    </source>
</evidence>
<dbReference type="InterPro" id="IPR004462">
    <property type="entry name" value="Desulfoferrodoxin_N"/>
</dbReference>
<evidence type="ECO:0000256" key="3">
    <source>
        <dbReference type="ARBA" id="ARBA00012679"/>
    </source>
</evidence>
<dbReference type="Gene3D" id="2.60.40.730">
    <property type="entry name" value="SOR catalytic domain"/>
    <property type="match status" value="1"/>
</dbReference>
<dbReference type="SUPFAM" id="SSF49367">
    <property type="entry name" value="Superoxide reductase-like"/>
    <property type="match status" value="1"/>
</dbReference>
<keyword evidence="15" id="KW-0560">Oxidoreductase</keyword>
<dbReference type="NCBIfam" id="TIGR00320">
    <property type="entry name" value="dfx_rbo"/>
    <property type="match status" value="1"/>
</dbReference>
<feature type="binding site" evidence="12">
    <location>
        <position position="30"/>
    </location>
    <ligand>
        <name>Fe cation</name>
        <dbReference type="ChEBI" id="CHEBI:24875"/>
        <label>1</label>
    </ligand>
</feature>
<dbReference type="EC" id="1.15.1.2" evidence="3"/>
<dbReference type="InterPro" id="IPR036073">
    <property type="entry name" value="Desulfoferrodoxin_Fe-bd_dom_sf"/>
</dbReference>
<dbReference type="GO" id="GO:0050605">
    <property type="term" value="F:superoxide reductase activity"/>
    <property type="evidence" value="ECO:0007669"/>
    <property type="project" value="UniProtKB-EC"/>
</dbReference>
<dbReference type="CDD" id="cd00974">
    <property type="entry name" value="DSRD"/>
    <property type="match status" value="1"/>
</dbReference>
<comment type="cofactor">
    <cofactor evidence="12">
        <name>Fe(3+)</name>
        <dbReference type="ChEBI" id="CHEBI:29034"/>
    </cofactor>
    <text evidence="12">Binds 1 Fe(3+) ion per subunit. The iron ion 1 is coordinated via 4 cysteine residues.</text>
</comment>
<dbReference type="PANTHER" id="PTHR36541:SF1">
    <property type="entry name" value="SUPEROXIDE REDUCTASE-RELATED"/>
    <property type="match status" value="1"/>
</dbReference>
<dbReference type="SUPFAM" id="SSF57802">
    <property type="entry name" value="Rubredoxin-like"/>
    <property type="match status" value="1"/>
</dbReference>
<evidence type="ECO:0000259" key="13">
    <source>
        <dbReference type="Pfam" id="PF01880"/>
    </source>
</evidence>
<dbReference type="NCBIfam" id="TIGR00319">
    <property type="entry name" value="desulf_FeS4"/>
    <property type="match status" value="1"/>
</dbReference>
<evidence type="ECO:0000256" key="1">
    <source>
        <dbReference type="ARBA" id="ARBA00001973"/>
    </source>
</evidence>
<feature type="domain" description="Desulfoferrodoxin N-terminal" evidence="14">
    <location>
        <begin position="3"/>
        <end position="36"/>
    </location>
</feature>
<feature type="binding site" evidence="12">
    <location>
        <position position="29"/>
    </location>
    <ligand>
        <name>Fe cation</name>
        <dbReference type="ChEBI" id="CHEBI:24875"/>
        <label>1</label>
    </ligand>
</feature>
<evidence type="ECO:0000313" key="16">
    <source>
        <dbReference type="Proteomes" id="UP000075531"/>
    </source>
</evidence>
<evidence type="ECO:0000256" key="11">
    <source>
        <dbReference type="ARBA" id="ARBA00047448"/>
    </source>
</evidence>
<evidence type="ECO:0000256" key="10">
    <source>
        <dbReference type="ARBA" id="ARBA00031398"/>
    </source>
</evidence>
<gene>
    <name evidence="15" type="primary">dfx</name>
    <name evidence="15" type="ORF">CLTEP_20320</name>
</gene>
<dbReference type="OrthoDB" id="9814936at2"/>
<evidence type="ECO:0000259" key="14">
    <source>
        <dbReference type="Pfam" id="PF06397"/>
    </source>
</evidence>
<evidence type="ECO:0000256" key="4">
    <source>
        <dbReference type="ARBA" id="ARBA00014839"/>
    </source>
</evidence>
<proteinExistence type="inferred from homology"/>
<dbReference type="Proteomes" id="UP000075531">
    <property type="component" value="Unassembled WGS sequence"/>
</dbReference>
<dbReference type="Pfam" id="PF01880">
    <property type="entry name" value="Desulfoferrodox"/>
    <property type="match status" value="1"/>
</dbReference>
<name>A0A151B284_9CLOT</name>
<keyword evidence="7" id="KW-0249">Electron transport</keyword>
<comment type="caution">
    <text evidence="15">The sequence shown here is derived from an EMBL/GenBank/DDBJ whole genome shotgun (WGS) entry which is preliminary data.</text>
</comment>
<dbReference type="AlphaFoldDB" id="A0A151B284"/>
<evidence type="ECO:0000256" key="7">
    <source>
        <dbReference type="ARBA" id="ARBA00022982"/>
    </source>
</evidence>
<accession>A0A151B284</accession>
<dbReference type="InterPro" id="IPR002742">
    <property type="entry name" value="Desulfoferrodoxin_Fe-bd_dom"/>
</dbReference>
<feature type="binding site" evidence="12">
    <location>
        <position position="120"/>
    </location>
    <ligand>
        <name>Fe cation</name>
        <dbReference type="ChEBI" id="CHEBI:24875"/>
        <label>1</label>
    </ligand>
</feature>
<dbReference type="PATRIC" id="fig|1121338.3.peg.2116"/>
<evidence type="ECO:0000256" key="8">
    <source>
        <dbReference type="ARBA" id="ARBA00023004"/>
    </source>
</evidence>
<keyword evidence="6 12" id="KW-0479">Metal-binding</keyword>
<reference evidence="15 16" key="1">
    <citation type="submission" date="2016-02" db="EMBL/GenBank/DDBJ databases">
        <title>Genome sequence of Clostridium tepidiprofundi DSM 19306.</title>
        <authorList>
            <person name="Poehlein A."/>
            <person name="Daniel R."/>
        </authorList>
    </citation>
    <scope>NUCLEOTIDE SEQUENCE [LARGE SCALE GENOMIC DNA]</scope>
    <source>
        <strain evidence="15 16">DSM 19306</strain>
    </source>
</reference>
<evidence type="ECO:0000256" key="5">
    <source>
        <dbReference type="ARBA" id="ARBA00022448"/>
    </source>
</evidence>
<feature type="binding site" evidence="12">
    <location>
        <position position="10"/>
    </location>
    <ligand>
        <name>Fe cation</name>
        <dbReference type="ChEBI" id="CHEBI:24875"/>
        <label>1</label>
    </ligand>
</feature>
<evidence type="ECO:0000256" key="9">
    <source>
        <dbReference type="ARBA" id="ARBA00024690"/>
    </source>
</evidence>
<evidence type="ECO:0000256" key="12">
    <source>
        <dbReference type="PIRSR" id="PIRSR604793-1"/>
    </source>
</evidence>
<dbReference type="PANTHER" id="PTHR36541">
    <property type="entry name" value="SUPEROXIDE REDUCTASE-RELATED"/>
    <property type="match status" value="1"/>
</dbReference>